<keyword evidence="1" id="KW-0472">Membrane</keyword>
<protein>
    <submittedName>
        <fullName evidence="3">Putative acyltransferase</fullName>
    </submittedName>
</protein>
<dbReference type="GO" id="GO:0016746">
    <property type="term" value="F:acyltransferase activity"/>
    <property type="evidence" value="ECO:0007669"/>
    <property type="project" value="UniProtKB-KW"/>
</dbReference>
<dbReference type="PATRIC" id="fig|1094979.3.peg.1892"/>
<keyword evidence="3" id="KW-0808">Transferase</keyword>
<proteinExistence type="predicted"/>
<organism evidence="3 4">
    <name type="scientific">Marinobacter manganoxydans MnI7-9</name>
    <dbReference type="NCBI Taxonomy" id="1094979"/>
    <lineage>
        <taxon>Bacteria</taxon>
        <taxon>Pseudomonadati</taxon>
        <taxon>Pseudomonadota</taxon>
        <taxon>Gammaproteobacteria</taxon>
        <taxon>Pseudomonadales</taxon>
        <taxon>Marinobacteraceae</taxon>
        <taxon>Marinobacter</taxon>
    </lineage>
</organism>
<evidence type="ECO:0000313" key="3">
    <source>
        <dbReference type="EMBL" id="EHJ04795.1"/>
    </source>
</evidence>
<keyword evidence="3" id="KW-0012">Acyltransferase</keyword>
<evidence type="ECO:0000313" key="4">
    <source>
        <dbReference type="Proteomes" id="UP000003208"/>
    </source>
</evidence>
<dbReference type="CDD" id="cd07990">
    <property type="entry name" value="LPLAT_LCLAT1-like"/>
    <property type="match status" value="1"/>
</dbReference>
<keyword evidence="4" id="KW-1185">Reference proteome</keyword>
<keyword evidence="1" id="KW-1133">Transmembrane helix</keyword>
<dbReference type="Proteomes" id="UP000003208">
    <property type="component" value="Unassembled WGS sequence"/>
</dbReference>
<dbReference type="PANTHER" id="PTHR10983:SF16">
    <property type="entry name" value="LYSOCARDIOLIPIN ACYLTRANSFERASE 1"/>
    <property type="match status" value="1"/>
</dbReference>
<dbReference type="SUPFAM" id="SSF69593">
    <property type="entry name" value="Glycerol-3-phosphate (1)-acyltransferase"/>
    <property type="match status" value="1"/>
</dbReference>
<dbReference type="SMART" id="SM00563">
    <property type="entry name" value="PlsC"/>
    <property type="match status" value="1"/>
</dbReference>
<name>G6YSS9_9GAMM</name>
<dbReference type="EMBL" id="AGTR01000034">
    <property type="protein sequence ID" value="EHJ04795.1"/>
    <property type="molecule type" value="Genomic_DNA"/>
</dbReference>
<dbReference type="AlphaFoldDB" id="G6YSS9"/>
<feature type="transmembrane region" description="Helical" evidence="1">
    <location>
        <begin position="48"/>
        <end position="74"/>
    </location>
</feature>
<accession>G6YSS9</accession>
<dbReference type="InterPro" id="IPR002123">
    <property type="entry name" value="Plipid/glycerol_acylTrfase"/>
</dbReference>
<keyword evidence="1" id="KW-0812">Transmembrane</keyword>
<feature type="transmembrane region" description="Helical" evidence="1">
    <location>
        <begin position="162"/>
        <end position="180"/>
    </location>
</feature>
<evidence type="ECO:0000259" key="2">
    <source>
        <dbReference type="SMART" id="SM00563"/>
    </source>
</evidence>
<sequence>MAEVSKPVGKPVTSGHCPMRSVVAIISPYLETITRNRTAMLSFLPAPVIGVLNSILLGINTLFWCILLYIPAILKLIIPIQGFRVLCTRVIIWIAEAWVACNTGWMKLTHGTKWDVKGAENLQRESWYLVLANHQSWVDIFAMQRVFNHRAPFLKFFLKQQLIWVPVIGLAWWGLDFPFMKRYTREYLIKHPEKRGEDLRSTRRACEKFRYTPVSVMNFVEGTRFTQAKHDKQKSAYKHLLTPKAGGAAFVLDAMGDSIQTLVDVTIAYPDGAPTFWEFICGRVKEVKMEIHTVDIPEHLKGRDYSTDAEHRRNVKNWLGDQWQAKDERLERMLAR</sequence>
<dbReference type="NCBIfam" id="NF010621">
    <property type="entry name" value="PRK14014.1"/>
    <property type="match status" value="1"/>
</dbReference>
<evidence type="ECO:0000256" key="1">
    <source>
        <dbReference type="SAM" id="Phobius"/>
    </source>
</evidence>
<dbReference type="Pfam" id="PF01553">
    <property type="entry name" value="Acyltransferase"/>
    <property type="match status" value="1"/>
</dbReference>
<feature type="domain" description="Phospholipid/glycerol acyltransferase" evidence="2">
    <location>
        <begin position="128"/>
        <end position="270"/>
    </location>
</feature>
<dbReference type="PANTHER" id="PTHR10983">
    <property type="entry name" value="1-ACYLGLYCEROL-3-PHOSPHATE ACYLTRANSFERASE-RELATED"/>
    <property type="match status" value="1"/>
</dbReference>
<reference evidence="3 4" key="1">
    <citation type="journal article" date="2012" name="J. Bacteriol.">
        <title>Genome sequence of deep-sea manganese-oxidizing bacterium Marinobacter manganoxydans MnI7-9.</title>
        <authorList>
            <person name="Wang H."/>
            <person name="Li H."/>
            <person name="Shao Z."/>
            <person name="Liao S."/>
            <person name="Johnstone L."/>
            <person name="Rensing C."/>
            <person name="Wang G."/>
        </authorList>
    </citation>
    <scope>NUCLEOTIDE SEQUENCE [LARGE SCALE GENOMIC DNA]</scope>
    <source>
        <strain evidence="3 4">MnI7-9</strain>
    </source>
</reference>
<gene>
    <name evidence="3" type="ORF">KYE_09773</name>
</gene>